<evidence type="ECO:0000256" key="1">
    <source>
        <dbReference type="PIRSR" id="PIRSR601310-1"/>
    </source>
</evidence>
<comment type="caution">
    <text evidence="2">Lacks conserved residue(s) required for the propagation of feature annotation.</text>
</comment>
<feature type="active site" description="Tele-AMP-histidine intermediate" evidence="1">
    <location>
        <position position="102"/>
    </location>
</feature>
<dbReference type="OMA" id="YRVVMNC"/>
<accession>D3BAZ9</accession>
<evidence type="ECO:0000313" key="5">
    <source>
        <dbReference type="Proteomes" id="UP000001396"/>
    </source>
</evidence>
<dbReference type="GO" id="GO:0003824">
    <property type="term" value="F:catalytic activity"/>
    <property type="evidence" value="ECO:0007669"/>
    <property type="project" value="InterPro"/>
</dbReference>
<dbReference type="FunCoup" id="D3BAZ9">
    <property type="interactions" value="565"/>
</dbReference>
<protein>
    <recommendedName>
        <fullName evidence="3">HIT domain-containing protein</fullName>
    </recommendedName>
</protein>
<dbReference type="GeneID" id="31361214"/>
<dbReference type="RefSeq" id="XP_020433853.1">
    <property type="nucleotide sequence ID" value="XM_020576604.1"/>
</dbReference>
<dbReference type="PRINTS" id="PR00332">
    <property type="entry name" value="HISTRIAD"/>
</dbReference>
<dbReference type="SUPFAM" id="SSF54197">
    <property type="entry name" value="HIT-like"/>
    <property type="match status" value="1"/>
</dbReference>
<dbReference type="STRING" id="670386.D3BAZ9"/>
<proteinExistence type="predicted"/>
<dbReference type="InParanoid" id="D3BAZ9"/>
<evidence type="ECO:0000259" key="3">
    <source>
        <dbReference type="PROSITE" id="PS51084"/>
    </source>
</evidence>
<dbReference type="AlphaFoldDB" id="D3BAZ9"/>
<keyword evidence="5" id="KW-1185">Reference proteome</keyword>
<dbReference type="Gene3D" id="3.30.428.10">
    <property type="entry name" value="HIT-like"/>
    <property type="match status" value="1"/>
</dbReference>
<dbReference type="InterPro" id="IPR001310">
    <property type="entry name" value="Histidine_triad_HIT"/>
</dbReference>
<dbReference type="CDD" id="cd01276">
    <property type="entry name" value="PKCI_related"/>
    <property type="match status" value="1"/>
</dbReference>
<gene>
    <name evidence="4" type="primary">pkiA</name>
    <name evidence="4" type="ORF">PPL_05730</name>
</gene>
<dbReference type="InterPro" id="IPR019808">
    <property type="entry name" value="Histidine_triad_CS"/>
</dbReference>
<name>D3BAZ9_HETP5</name>
<dbReference type="Proteomes" id="UP000001396">
    <property type="component" value="Unassembled WGS sequence"/>
</dbReference>
<reference evidence="4 5" key="1">
    <citation type="journal article" date="2011" name="Genome Res.">
        <title>Phylogeny-wide analysis of social amoeba genomes highlights ancient origins for complex intercellular communication.</title>
        <authorList>
            <person name="Heidel A.J."/>
            <person name="Lawal H.M."/>
            <person name="Felder M."/>
            <person name="Schilde C."/>
            <person name="Helps N.R."/>
            <person name="Tunggal B."/>
            <person name="Rivero F."/>
            <person name="John U."/>
            <person name="Schleicher M."/>
            <person name="Eichinger L."/>
            <person name="Platzer M."/>
            <person name="Noegel A.A."/>
            <person name="Schaap P."/>
            <person name="Gloeckner G."/>
        </authorList>
    </citation>
    <scope>NUCLEOTIDE SEQUENCE [LARGE SCALE GENOMIC DNA]</scope>
    <source>
        <strain evidence="5">ATCC 26659 / Pp 5 / PN500</strain>
    </source>
</reference>
<feature type="domain" description="HIT" evidence="3">
    <location>
        <begin position="7"/>
        <end position="116"/>
    </location>
</feature>
<sequence length="116" mass="12684">MDPKDTIFAKIVAGTIPCKKVYEDEYCLAFHDINPVAPVHVVLIPKTPIGGIDDAQESHAETLGKMMVNVPTIAKLVGISESGYRLVVNEGLNGQQSVRWLHIHVLGGRQMNWPPG</sequence>
<dbReference type="PROSITE" id="PS51084">
    <property type="entry name" value="HIT_2"/>
    <property type="match status" value="1"/>
</dbReference>
<comment type="caution">
    <text evidence="4">The sequence shown here is derived from an EMBL/GenBank/DDBJ whole genome shotgun (WGS) entry which is preliminary data.</text>
</comment>
<dbReference type="InterPro" id="IPR011146">
    <property type="entry name" value="HIT-like"/>
</dbReference>
<dbReference type="InterPro" id="IPR036265">
    <property type="entry name" value="HIT-like_sf"/>
</dbReference>
<dbReference type="PANTHER" id="PTHR23089">
    <property type="entry name" value="HISTIDINE TRIAD HIT PROTEIN"/>
    <property type="match status" value="1"/>
</dbReference>
<evidence type="ECO:0000313" key="4">
    <source>
        <dbReference type="EMBL" id="EFA81736.1"/>
    </source>
</evidence>
<dbReference type="Pfam" id="PF01230">
    <property type="entry name" value="HIT"/>
    <property type="match status" value="1"/>
</dbReference>
<evidence type="ECO:0000256" key="2">
    <source>
        <dbReference type="PROSITE-ProRule" id="PRU00464"/>
    </source>
</evidence>
<dbReference type="PROSITE" id="PS00892">
    <property type="entry name" value="HIT_1"/>
    <property type="match status" value="1"/>
</dbReference>
<organism evidence="4 5">
    <name type="scientific">Heterostelium pallidum (strain ATCC 26659 / Pp 5 / PN500)</name>
    <name type="common">Cellular slime mold</name>
    <name type="synonym">Polysphondylium pallidum</name>
    <dbReference type="NCBI Taxonomy" id="670386"/>
    <lineage>
        <taxon>Eukaryota</taxon>
        <taxon>Amoebozoa</taxon>
        <taxon>Evosea</taxon>
        <taxon>Eumycetozoa</taxon>
        <taxon>Dictyostelia</taxon>
        <taxon>Acytosteliales</taxon>
        <taxon>Acytosteliaceae</taxon>
        <taxon>Heterostelium</taxon>
    </lineage>
</organism>
<dbReference type="EMBL" id="ADBJ01000025">
    <property type="protein sequence ID" value="EFA81736.1"/>
    <property type="molecule type" value="Genomic_DNA"/>
</dbReference>